<feature type="compositionally biased region" description="Basic and acidic residues" evidence="1">
    <location>
        <begin position="18"/>
        <end position="27"/>
    </location>
</feature>
<dbReference type="Proteomes" id="UP000233551">
    <property type="component" value="Unassembled WGS sequence"/>
</dbReference>
<dbReference type="EMBL" id="PGOL01002431">
    <property type="protein sequence ID" value="PKI48125.1"/>
    <property type="molecule type" value="Genomic_DNA"/>
</dbReference>
<sequence length="136" mass="14800">MPAPKCNATWECPPSRGRATDAREKESSLAILRPEGRRPASYPGLRVRGETARKSAGPNWSLLGRMIWAELLGWTCEESELGRGPLVGERSESPETAATGLRAVVLAPGRCGEGRNGRGRWLWAPLGLRGVRFGLH</sequence>
<name>A0A2I0IVV9_PUNGR</name>
<feature type="region of interest" description="Disordered" evidence="1">
    <location>
        <begin position="1"/>
        <end position="27"/>
    </location>
</feature>
<comment type="caution">
    <text evidence="2">The sequence shown here is derived from an EMBL/GenBank/DDBJ whole genome shotgun (WGS) entry which is preliminary data.</text>
</comment>
<organism evidence="2 3">
    <name type="scientific">Punica granatum</name>
    <name type="common">Pomegranate</name>
    <dbReference type="NCBI Taxonomy" id="22663"/>
    <lineage>
        <taxon>Eukaryota</taxon>
        <taxon>Viridiplantae</taxon>
        <taxon>Streptophyta</taxon>
        <taxon>Embryophyta</taxon>
        <taxon>Tracheophyta</taxon>
        <taxon>Spermatophyta</taxon>
        <taxon>Magnoliopsida</taxon>
        <taxon>eudicotyledons</taxon>
        <taxon>Gunneridae</taxon>
        <taxon>Pentapetalae</taxon>
        <taxon>rosids</taxon>
        <taxon>malvids</taxon>
        <taxon>Myrtales</taxon>
        <taxon>Lythraceae</taxon>
        <taxon>Punica</taxon>
    </lineage>
</organism>
<evidence type="ECO:0000313" key="3">
    <source>
        <dbReference type="Proteomes" id="UP000233551"/>
    </source>
</evidence>
<evidence type="ECO:0000256" key="1">
    <source>
        <dbReference type="SAM" id="MobiDB-lite"/>
    </source>
</evidence>
<accession>A0A2I0IVV9</accession>
<evidence type="ECO:0000313" key="2">
    <source>
        <dbReference type="EMBL" id="PKI48125.1"/>
    </source>
</evidence>
<protein>
    <submittedName>
        <fullName evidence="2">Uncharacterized protein</fullName>
    </submittedName>
</protein>
<reference evidence="2 3" key="1">
    <citation type="submission" date="2017-11" db="EMBL/GenBank/DDBJ databases">
        <title>De-novo sequencing of pomegranate (Punica granatum L.) genome.</title>
        <authorList>
            <person name="Akparov Z."/>
            <person name="Amiraslanov A."/>
            <person name="Hajiyeva S."/>
            <person name="Abbasov M."/>
            <person name="Kaur K."/>
            <person name="Hamwieh A."/>
            <person name="Solovyev V."/>
            <person name="Salamov A."/>
            <person name="Braich B."/>
            <person name="Kosarev P."/>
            <person name="Mahmoud A."/>
            <person name="Hajiyev E."/>
            <person name="Babayeva S."/>
            <person name="Izzatullayeva V."/>
            <person name="Mammadov A."/>
            <person name="Mammadov A."/>
            <person name="Sharifova S."/>
            <person name="Ojaghi J."/>
            <person name="Eynullazada K."/>
            <person name="Bayramov B."/>
            <person name="Abdulazimova A."/>
            <person name="Shahmuradov I."/>
        </authorList>
    </citation>
    <scope>NUCLEOTIDE SEQUENCE [LARGE SCALE GENOMIC DNA]</scope>
    <source>
        <strain evidence="3">cv. AG2017</strain>
        <tissue evidence="2">Leaf</tissue>
    </source>
</reference>
<proteinExistence type="predicted"/>
<gene>
    <name evidence="2" type="ORF">CRG98_031487</name>
</gene>
<dbReference type="AlphaFoldDB" id="A0A2I0IVV9"/>
<keyword evidence="3" id="KW-1185">Reference proteome</keyword>